<accession>A0A1Q2CGK2</accession>
<organism evidence="2 3">
    <name type="scientific">Tessaracoccus flavus</name>
    <dbReference type="NCBI Taxonomy" id="1610493"/>
    <lineage>
        <taxon>Bacteria</taxon>
        <taxon>Bacillati</taxon>
        <taxon>Actinomycetota</taxon>
        <taxon>Actinomycetes</taxon>
        <taxon>Propionibacteriales</taxon>
        <taxon>Propionibacteriaceae</taxon>
        <taxon>Tessaracoccus</taxon>
    </lineage>
</organism>
<gene>
    <name evidence="2" type="ORF">RPIT_10910</name>
</gene>
<evidence type="ECO:0000256" key="1">
    <source>
        <dbReference type="SAM" id="MobiDB-lite"/>
    </source>
</evidence>
<dbReference type="OrthoDB" id="3790359at2"/>
<protein>
    <submittedName>
        <fullName evidence="2">Uncharacterized protein</fullName>
    </submittedName>
</protein>
<dbReference type="STRING" id="1610493.RPIT_10910"/>
<proteinExistence type="predicted"/>
<dbReference type="AlphaFoldDB" id="A0A1Q2CGK2"/>
<reference evidence="2 3" key="1">
    <citation type="journal article" date="2016" name="Int. J. Syst. Evol. Microbiol.">
        <title>Tessaracoccus flavus sp. nov., isolated from the drainage system of a lindane-producing factory.</title>
        <authorList>
            <person name="Kumari R."/>
            <person name="Singh P."/>
            <person name="Schumann P."/>
            <person name="Lal R."/>
        </authorList>
    </citation>
    <scope>NUCLEOTIDE SEQUENCE [LARGE SCALE GENOMIC DNA]</scope>
    <source>
        <strain evidence="2 3">RP1T</strain>
    </source>
</reference>
<sequence length="470" mass="51311">MDQEARQTAEQLRTVDELRRFAEAHTITLMCDLAEQYQVHYSDVVEVLAERRVVVGGIGSPAVSEFIGLELAGLLRCPPIVAASKLAEALNLRHRHPRLFAAMQQLKVEAARACKAADLCSDLPVDVAELVTDEWVGKQEALGWTAALNLLKRLIVEADPARAADKERRRRAERGVYVWGLHEGAMNLTGCLDVLDARYLDAAVDRVADILAAHQPGQSKSALRAKALGVLANPAYALALLQQAAQPGLTDPDPDQAPSAPGAQRHDPHCLGALCGTITTPLANLRPRLELAVHVHTDAVGRLTGSARIDKAGHITTALLAQLLPDVAVTVQPVIDLAEVPAEDRYVPSVRLRKALMLTLDHEVFPYSHKRAAGLDLDHTQPFTPGQRHQTRIGNLAPLTRRTHRAKTAQAWRVRQPSPGKLNWTSPLGFAYEVTTSGTRMLRPLYPPSRASYDTGSRQPTHGTPQARDR</sequence>
<keyword evidence="3" id="KW-1185">Reference proteome</keyword>
<dbReference type="Proteomes" id="UP000188324">
    <property type="component" value="Chromosome"/>
</dbReference>
<feature type="compositionally biased region" description="Polar residues" evidence="1">
    <location>
        <begin position="452"/>
        <end position="464"/>
    </location>
</feature>
<dbReference type="RefSeq" id="WP_077343113.1">
    <property type="nucleotide sequence ID" value="NZ_CP019605.1"/>
</dbReference>
<dbReference type="KEGG" id="tfl:RPIT_10910"/>
<evidence type="ECO:0000313" key="2">
    <source>
        <dbReference type="EMBL" id="AQP45241.1"/>
    </source>
</evidence>
<dbReference type="EMBL" id="CP019605">
    <property type="protein sequence ID" value="AQP45241.1"/>
    <property type="molecule type" value="Genomic_DNA"/>
</dbReference>
<name>A0A1Q2CGK2_9ACTN</name>
<evidence type="ECO:0000313" key="3">
    <source>
        <dbReference type="Proteomes" id="UP000188324"/>
    </source>
</evidence>
<feature type="region of interest" description="Disordered" evidence="1">
    <location>
        <begin position="441"/>
        <end position="470"/>
    </location>
</feature>